<keyword evidence="2" id="KW-1185">Reference proteome</keyword>
<gene>
    <name evidence="1" type="ORF">ACOLOM_LOCUS4937</name>
</gene>
<name>A0ACA9LYD8_9GLOM</name>
<evidence type="ECO:0000313" key="1">
    <source>
        <dbReference type="EMBL" id="CAG8553203.1"/>
    </source>
</evidence>
<dbReference type="EMBL" id="CAJVPT010008571">
    <property type="protein sequence ID" value="CAG8553203.1"/>
    <property type="molecule type" value="Genomic_DNA"/>
</dbReference>
<dbReference type="Proteomes" id="UP000789525">
    <property type="component" value="Unassembled WGS sequence"/>
</dbReference>
<evidence type="ECO:0000313" key="2">
    <source>
        <dbReference type="Proteomes" id="UP000789525"/>
    </source>
</evidence>
<accession>A0ACA9LYD8</accession>
<organism evidence="1 2">
    <name type="scientific">Acaulospora colombiana</name>
    <dbReference type="NCBI Taxonomy" id="27376"/>
    <lineage>
        <taxon>Eukaryota</taxon>
        <taxon>Fungi</taxon>
        <taxon>Fungi incertae sedis</taxon>
        <taxon>Mucoromycota</taxon>
        <taxon>Glomeromycotina</taxon>
        <taxon>Glomeromycetes</taxon>
        <taxon>Diversisporales</taxon>
        <taxon>Acaulosporaceae</taxon>
        <taxon>Acaulospora</taxon>
    </lineage>
</organism>
<sequence>KSDAIAKLDGTWRKPGVSAAAANSSQRTLGQNVSTAPAVKRQREEEEFVNYKRAADGGKQTDRELTPEIEMEDETEPSSTSGVSVDAKGEQEPLNRILYIQNLPPDVTDEMLSYLFEQYPGFKEVRLVPGKSDIAFVEYESDNQAAIAKEVLNGFKITHEKEMKAAKPSLEKKVAALEQFSKINKGVIELDSNLYDEFVAKPRNYSLIVLFTALEPHINCMPCKEFDPEFRLAAEGWIRSGNELSRLYFGVLDFKNGKEIYQKLNLNNAPSMLYFPPTTGPYAKEVSEPDKYDFNRRGLSAESLASYLSGHLGVNVPINRPPNYLVIGTRTKTPITALASSGDSTFVACSEEVIEYKGAIVEWVFDSANGVEPRLLKSRSGHHAPPSSIQYYDSDGHFILSAAGDRSLRVFSVVRDSQSVELSQGSSSGVIEMYNMQSGIHRRTFAGEEKHAKAISGLASDSLNRILISSSLDGTIKIWDFNTAKNLHTIKIMSPVTTIKFHTENDLLAIVSDDLCIRVMDVETRKIIREFWGHRNRVTDLTFSPDGRWIVSASLDATIRTWDLPTGHLVDVFEVDNVVTSMTFSPKGDFLATAHVDLFGIYLWANRTQFANVTLRRITDDEIISVELPTTSGIDGDVKDDFFIVDSEVGDKDSFETPEQLTEQMITLSSLPRSKWQNLLNLDTIKKRNKPKEPPKAPEKAPFFLPTLPGVNPKFVPALESYGTDNSKKIVKLGDVKLETEFTKILKNNYSKGEFDEFFNFAKTLNPSAIDFELRSLSLNNDFEDLKYFLDAIRSRLESRKDFELVQ</sequence>
<comment type="caution">
    <text evidence="1">The sequence shown here is derived from an EMBL/GenBank/DDBJ whole genome shotgun (WGS) entry which is preliminary data.</text>
</comment>
<protein>
    <submittedName>
        <fullName evidence="1">11305_t:CDS:1</fullName>
    </submittedName>
</protein>
<feature type="non-terminal residue" evidence="1">
    <location>
        <position position="1"/>
    </location>
</feature>
<reference evidence="1" key="1">
    <citation type="submission" date="2021-06" db="EMBL/GenBank/DDBJ databases">
        <authorList>
            <person name="Kallberg Y."/>
            <person name="Tangrot J."/>
            <person name="Rosling A."/>
        </authorList>
    </citation>
    <scope>NUCLEOTIDE SEQUENCE</scope>
    <source>
        <strain evidence="1">CL356</strain>
    </source>
</reference>
<feature type="non-terminal residue" evidence="1">
    <location>
        <position position="807"/>
    </location>
</feature>
<proteinExistence type="predicted"/>